<feature type="region of interest" description="Disordered" evidence="1">
    <location>
        <begin position="208"/>
        <end position="242"/>
    </location>
</feature>
<keyword evidence="3" id="KW-1185">Reference proteome</keyword>
<organism evidence="2 3">
    <name type="scientific">Mycena albidolilacea</name>
    <dbReference type="NCBI Taxonomy" id="1033008"/>
    <lineage>
        <taxon>Eukaryota</taxon>
        <taxon>Fungi</taxon>
        <taxon>Dikarya</taxon>
        <taxon>Basidiomycota</taxon>
        <taxon>Agaricomycotina</taxon>
        <taxon>Agaricomycetes</taxon>
        <taxon>Agaricomycetidae</taxon>
        <taxon>Agaricales</taxon>
        <taxon>Marasmiineae</taxon>
        <taxon>Mycenaceae</taxon>
        <taxon>Mycena</taxon>
    </lineage>
</organism>
<evidence type="ECO:0000313" key="2">
    <source>
        <dbReference type="EMBL" id="KAJ7336731.1"/>
    </source>
</evidence>
<proteinExistence type="predicted"/>
<dbReference type="Proteomes" id="UP001218218">
    <property type="component" value="Unassembled WGS sequence"/>
</dbReference>
<comment type="caution">
    <text evidence="2">The sequence shown here is derived from an EMBL/GenBank/DDBJ whole genome shotgun (WGS) entry which is preliminary data.</text>
</comment>
<dbReference type="EMBL" id="JARIHO010000030">
    <property type="protein sequence ID" value="KAJ7336731.1"/>
    <property type="molecule type" value="Genomic_DNA"/>
</dbReference>
<feature type="compositionally biased region" description="Basic and acidic residues" evidence="1">
    <location>
        <begin position="428"/>
        <end position="437"/>
    </location>
</feature>
<protein>
    <submittedName>
        <fullName evidence="2">Uncharacterized protein</fullName>
    </submittedName>
</protein>
<sequence length="693" mass="76542">MPAFPSFLIPPLFLPLNLSPSRPFEIQKQGIADTFLQNRTLLRSWRQRQSLPALALKPPSHSTGKPHPRHPLGQDHRGAIVVDADKLHRAKMDNQGVVGLPPAVDDLPQNSYFRQRVIGIYTKISTYRRRSAKAWTYEIDRGAARWAMGVNRWTCGANKGSGGRMFEKNVLVGRATSGEHRRTASAPRHHNAVIVVLLVRISSPSLSNTRSVNEKLSGAHGDVKGRPVERRHPNAPVSAPLSEASADLLEHKRRGMSQYPSQRVLPSSAEERGEKRSARSGVWSRQSFHRAVVREVDSGGRMRDAVRPCHTMEAPMAMVASAAVAERKEGGVYWWSVSRSMSERWRKGGARNEFATVILCPKRSEEKEGGWMGARTSIRIRARLRRAPPPGPCAHTPLPVHSEFIPGFTSPPPTRIPVLGYLAHRRPPHDVSHKHMQESAGRAAPSPRAGDTRQGPRTTGGIPVPSPEPLRAYKRDDTRVARMDIAARSCVDGWISGERSDARRTSGESPGPGPGAARREERKSKDASRKVDVGGGEMRCAVVGARRRKGDRAADGSEATLERKIEGRRVWDRGGRMWRGARAVPVRRAFYRTKRYPSSPPPSRSAPRDSVISPMHMLSDTRGLSARSRAGECGIDEVVCGEGRGRCPYGGRSTELRDTRRVLLPAVAHRATVSSRQCACLVILEDCVREVQT</sequence>
<gene>
    <name evidence="2" type="ORF">DFH08DRAFT_813055</name>
</gene>
<feature type="region of interest" description="Disordered" evidence="1">
    <location>
        <begin position="426"/>
        <end position="476"/>
    </location>
</feature>
<evidence type="ECO:0000313" key="3">
    <source>
        <dbReference type="Proteomes" id="UP001218218"/>
    </source>
</evidence>
<feature type="region of interest" description="Disordered" evidence="1">
    <location>
        <begin position="498"/>
        <end position="534"/>
    </location>
</feature>
<feature type="region of interest" description="Disordered" evidence="1">
    <location>
        <begin position="53"/>
        <end position="75"/>
    </location>
</feature>
<dbReference type="AlphaFoldDB" id="A0AAD6ZRZ8"/>
<name>A0AAD6ZRZ8_9AGAR</name>
<feature type="compositionally biased region" description="Basic and acidic residues" evidence="1">
    <location>
        <begin position="221"/>
        <end position="232"/>
    </location>
</feature>
<feature type="region of interest" description="Disordered" evidence="1">
    <location>
        <begin position="254"/>
        <end position="281"/>
    </location>
</feature>
<accession>A0AAD6ZRZ8</accession>
<evidence type="ECO:0000256" key="1">
    <source>
        <dbReference type="SAM" id="MobiDB-lite"/>
    </source>
</evidence>
<reference evidence="2" key="1">
    <citation type="submission" date="2023-03" db="EMBL/GenBank/DDBJ databases">
        <title>Massive genome expansion in bonnet fungi (Mycena s.s.) driven by repeated elements and novel gene families across ecological guilds.</title>
        <authorList>
            <consortium name="Lawrence Berkeley National Laboratory"/>
            <person name="Harder C.B."/>
            <person name="Miyauchi S."/>
            <person name="Viragh M."/>
            <person name="Kuo A."/>
            <person name="Thoen E."/>
            <person name="Andreopoulos B."/>
            <person name="Lu D."/>
            <person name="Skrede I."/>
            <person name="Drula E."/>
            <person name="Henrissat B."/>
            <person name="Morin E."/>
            <person name="Kohler A."/>
            <person name="Barry K."/>
            <person name="LaButti K."/>
            <person name="Morin E."/>
            <person name="Salamov A."/>
            <person name="Lipzen A."/>
            <person name="Mereny Z."/>
            <person name="Hegedus B."/>
            <person name="Baldrian P."/>
            <person name="Stursova M."/>
            <person name="Weitz H."/>
            <person name="Taylor A."/>
            <person name="Grigoriev I.V."/>
            <person name="Nagy L.G."/>
            <person name="Martin F."/>
            <person name="Kauserud H."/>
        </authorList>
    </citation>
    <scope>NUCLEOTIDE SEQUENCE</scope>
    <source>
        <strain evidence="2">CBHHK002</strain>
    </source>
</reference>
<feature type="compositionally biased region" description="Basic and acidic residues" evidence="1">
    <location>
        <begin position="517"/>
        <end position="532"/>
    </location>
</feature>